<evidence type="ECO:0000256" key="16">
    <source>
        <dbReference type="ARBA" id="ARBA00048679"/>
    </source>
</evidence>
<dbReference type="PROSITE" id="PS00108">
    <property type="entry name" value="PROTEIN_KINASE_ST"/>
    <property type="match status" value="1"/>
</dbReference>
<comment type="catalytic activity">
    <reaction evidence="16">
        <text>L-seryl-[protein] + ATP = O-phospho-L-seryl-[protein] + ADP + H(+)</text>
        <dbReference type="Rhea" id="RHEA:17989"/>
        <dbReference type="Rhea" id="RHEA-COMP:9863"/>
        <dbReference type="Rhea" id="RHEA-COMP:11604"/>
        <dbReference type="ChEBI" id="CHEBI:15378"/>
        <dbReference type="ChEBI" id="CHEBI:29999"/>
        <dbReference type="ChEBI" id="CHEBI:30616"/>
        <dbReference type="ChEBI" id="CHEBI:83421"/>
        <dbReference type="ChEBI" id="CHEBI:456216"/>
        <dbReference type="EC" id="2.7.11.1"/>
    </reaction>
</comment>
<feature type="domain" description="Protein kinase" evidence="22">
    <location>
        <begin position="23"/>
        <end position="276"/>
    </location>
</feature>
<evidence type="ECO:0000256" key="9">
    <source>
        <dbReference type="ARBA" id="ARBA00022723"/>
    </source>
</evidence>
<evidence type="ECO:0000256" key="5">
    <source>
        <dbReference type="ARBA" id="ARBA00022481"/>
    </source>
</evidence>
<feature type="compositionally biased region" description="Basic and acidic residues" evidence="21">
    <location>
        <begin position="508"/>
        <end position="534"/>
    </location>
</feature>
<dbReference type="PANTHER" id="PTHR24346">
    <property type="entry name" value="MAP/MICROTUBULE AFFINITY-REGULATING KINASE"/>
    <property type="match status" value="1"/>
</dbReference>
<sequence>MNNTGGIVGGGVGSYDAKIAGLYDLLDTLGSGHFAVVKLARHVFTGEKVAVKVIDKSKLDEVSKSHLFQEVRCMKLVQHPNVVRLYEVIDTQTKLYLILELGDGGDLYDYIMRHETGLSESLARDYFRQIVRAISYCHRLHVVHRDLKPENVVFFEKLGVVKLTDFGFSNKFCPGQKLETSCGSLAYSAPEILLGDSYDAPAVDVWSLGVILYMLVCGQAPFQEANDSETLTMIMDCKYTIPPNISNSCKRLIGRMLVREPEKRATLSEIATDSWVTAGEGVTVEDFDAPLVTKQDLAEEDRQSIIQIMVDGDIASKEKIIEELEKNEYNHITATYYLLAERQLRSKRQEARQNVRRPEALSMSRGRGLLAPPQLPSAPRTPQEAPPRSRKCSIVREEEDDEEASVCGPARAQDSRRGSRSEGRLQLARPAQLADNLTKVNLDDGVKTARLSIAQDTVSVVESAARAPPAPPPARRQRIECRRRRPRTGSCSSSDLSDEDSEKKKRAPEHVEPLVERPRRDSHDDSSDSQERGARPARTHSAHATGGSSVERSGSTSGGGGSGGSGGGGDARGGGNSAGRRRRAARKESRLRESRSLNRIAEVEEASGARWGGVGLVALCGRPFLRLLAAARPSPAARRLHALC</sequence>
<evidence type="ECO:0000256" key="15">
    <source>
        <dbReference type="ARBA" id="ARBA00047899"/>
    </source>
</evidence>
<dbReference type="GO" id="GO:0046872">
    <property type="term" value="F:metal ion binding"/>
    <property type="evidence" value="ECO:0007669"/>
    <property type="project" value="UniProtKB-KW"/>
</dbReference>
<evidence type="ECO:0000256" key="2">
    <source>
        <dbReference type="ARBA" id="ARBA00004123"/>
    </source>
</evidence>
<dbReference type="InterPro" id="IPR011009">
    <property type="entry name" value="Kinase-like_dom_sf"/>
</dbReference>
<feature type="binding site" evidence="20">
    <location>
        <position position="52"/>
    </location>
    <ligand>
        <name>ATP</name>
        <dbReference type="ChEBI" id="CHEBI:30616"/>
    </ligand>
</feature>
<keyword evidence="7" id="KW-0597">Phosphoprotein</keyword>
<feature type="compositionally biased region" description="Basic and acidic residues" evidence="21">
    <location>
        <begin position="349"/>
        <end position="359"/>
    </location>
</feature>
<keyword evidence="11" id="KW-0418">Kinase</keyword>
<dbReference type="SUPFAM" id="SSF56112">
    <property type="entry name" value="Protein kinase-like (PK-like)"/>
    <property type="match status" value="1"/>
</dbReference>
<dbReference type="FunFam" id="1.10.510.10:FF:000166">
    <property type="entry name" value="SNF-related serine/threonine-protein kinase"/>
    <property type="match status" value="1"/>
</dbReference>
<evidence type="ECO:0000256" key="21">
    <source>
        <dbReference type="SAM" id="MobiDB-lite"/>
    </source>
</evidence>
<dbReference type="PANTHER" id="PTHR24346:SF45">
    <property type="entry name" value="PROTEIN KINASE DOMAIN-CONTAINING PROTEIN"/>
    <property type="match status" value="1"/>
</dbReference>
<dbReference type="Proteomes" id="UP001152562">
    <property type="component" value="Unassembled WGS sequence"/>
</dbReference>
<evidence type="ECO:0000256" key="14">
    <source>
        <dbReference type="ARBA" id="ARBA00023242"/>
    </source>
</evidence>
<organism evidence="23 24">
    <name type="scientific">Pieris brassicae</name>
    <name type="common">White butterfly</name>
    <name type="synonym">Large white butterfly</name>
    <dbReference type="NCBI Taxonomy" id="7116"/>
    <lineage>
        <taxon>Eukaryota</taxon>
        <taxon>Metazoa</taxon>
        <taxon>Ecdysozoa</taxon>
        <taxon>Arthropoda</taxon>
        <taxon>Hexapoda</taxon>
        <taxon>Insecta</taxon>
        <taxon>Pterygota</taxon>
        <taxon>Neoptera</taxon>
        <taxon>Endopterygota</taxon>
        <taxon>Lepidoptera</taxon>
        <taxon>Glossata</taxon>
        <taxon>Ditrysia</taxon>
        <taxon>Papilionoidea</taxon>
        <taxon>Pieridae</taxon>
        <taxon>Pierinae</taxon>
        <taxon>Pieris</taxon>
    </lineage>
</organism>
<evidence type="ECO:0000256" key="11">
    <source>
        <dbReference type="ARBA" id="ARBA00022777"/>
    </source>
</evidence>
<keyword evidence="6" id="KW-0723">Serine/threonine-protein kinase</keyword>
<evidence type="ECO:0000256" key="12">
    <source>
        <dbReference type="ARBA" id="ARBA00022840"/>
    </source>
</evidence>
<dbReference type="PROSITE" id="PS00107">
    <property type="entry name" value="PROTEIN_KINASE_ATP"/>
    <property type="match status" value="1"/>
</dbReference>
<dbReference type="GO" id="GO:0005737">
    <property type="term" value="C:cytoplasm"/>
    <property type="evidence" value="ECO:0007669"/>
    <property type="project" value="TreeGrafter"/>
</dbReference>
<evidence type="ECO:0000256" key="13">
    <source>
        <dbReference type="ARBA" id="ARBA00022842"/>
    </source>
</evidence>
<keyword evidence="8" id="KW-0808">Transferase</keyword>
<accession>A0A9P0TSY5</accession>
<protein>
    <recommendedName>
        <fullName evidence="18">SNF-related serine/threonine-protein kinase</fullName>
        <ecNumber evidence="4">2.7.11.1</ecNumber>
    </recommendedName>
    <alternativeName>
        <fullName evidence="19">SNF1-related kinase</fullName>
    </alternativeName>
</protein>
<feature type="region of interest" description="Disordered" evidence="21">
    <location>
        <begin position="349"/>
        <end position="429"/>
    </location>
</feature>
<feature type="compositionally biased region" description="Basic and acidic residues" evidence="21">
    <location>
        <begin position="413"/>
        <end position="423"/>
    </location>
</feature>
<evidence type="ECO:0000256" key="17">
    <source>
        <dbReference type="ARBA" id="ARBA00054738"/>
    </source>
</evidence>
<comment type="cofactor">
    <cofactor evidence="1">
        <name>Mg(2+)</name>
        <dbReference type="ChEBI" id="CHEBI:18420"/>
    </cofactor>
</comment>
<evidence type="ECO:0000256" key="20">
    <source>
        <dbReference type="PROSITE-ProRule" id="PRU10141"/>
    </source>
</evidence>
<dbReference type="GO" id="GO:0035556">
    <property type="term" value="P:intracellular signal transduction"/>
    <property type="evidence" value="ECO:0007669"/>
    <property type="project" value="TreeGrafter"/>
</dbReference>
<evidence type="ECO:0000256" key="7">
    <source>
        <dbReference type="ARBA" id="ARBA00022553"/>
    </source>
</evidence>
<dbReference type="PROSITE" id="PS50011">
    <property type="entry name" value="PROTEIN_KINASE_DOM"/>
    <property type="match status" value="1"/>
</dbReference>
<dbReference type="GO" id="GO:0005634">
    <property type="term" value="C:nucleus"/>
    <property type="evidence" value="ECO:0007669"/>
    <property type="project" value="UniProtKB-SubCell"/>
</dbReference>
<dbReference type="InterPro" id="IPR017441">
    <property type="entry name" value="Protein_kinase_ATP_BS"/>
</dbReference>
<dbReference type="CDD" id="cd14074">
    <property type="entry name" value="STKc_SNRK"/>
    <property type="match status" value="1"/>
</dbReference>
<comment type="function">
    <text evidence="17">May play a role in hematopoietic cell proliferation or differentiation. Potential mediator of neuronal apoptosis.</text>
</comment>
<dbReference type="Gene3D" id="1.10.510.10">
    <property type="entry name" value="Transferase(Phosphotransferase) domain 1"/>
    <property type="match status" value="1"/>
</dbReference>
<feature type="compositionally biased region" description="Gly residues" evidence="21">
    <location>
        <begin position="556"/>
        <end position="577"/>
    </location>
</feature>
<comment type="caution">
    <text evidence="23">The sequence shown here is derived from an EMBL/GenBank/DDBJ whole genome shotgun (WGS) entry which is preliminary data.</text>
</comment>
<comment type="subcellular location">
    <subcellularLocation>
        <location evidence="2">Nucleus</location>
    </subcellularLocation>
</comment>
<evidence type="ECO:0000256" key="3">
    <source>
        <dbReference type="ARBA" id="ARBA00006692"/>
    </source>
</evidence>
<evidence type="ECO:0000256" key="10">
    <source>
        <dbReference type="ARBA" id="ARBA00022741"/>
    </source>
</evidence>
<dbReference type="SMART" id="SM00220">
    <property type="entry name" value="S_TKc"/>
    <property type="match status" value="1"/>
</dbReference>
<comment type="similarity">
    <text evidence="3">Belongs to the protein kinase superfamily. CAMK Ser/Thr protein kinase family.</text>
</comment>
<keyword evidence="5" id="KW-0488">Methylation</keyword>
<dbReference type="AlphaFoldDB" id="A0A9P0TSY5"/>
<dbReference type="EC" id="2.7.11.1" evidence="4"/>
<keyword evidence="13" id="KW-0460">Magnesium</keyword>
<evidence type="ECO:0000256" key="8">
    <source>
        <dbReference type="ARBA" id="ARBA00022679"/>
    </source>
</evidence>
<evidence type="ECO:0000313" key="23">
    <source>
        <dbReference type="EMBL" id="CAH4032863.1"/>
    </source>
</evidence>
<gene>
    <name evidence="23" type="ORF">PIBRA_LOCUS9205</name>
</gene>
<evidence type="ECO:0000313" key="24">
    <source>
        <dbReference type="Proteomes" id="UP001152562"/>
    </source>
</evidence>
<reference evidence="23" key="1">
    <citation type="submission" date="2022-05" db="EMBL/GenBank/DDBJ databases">
        <authorList>
            <person name="Okamura Y."/>
        </authorList>
    </citation>
    <scope>NUCLEOTIDE SEQUENCE</scope>
</reference>
<feature type="region of interest" description="Disordered" evidence="21">
    <location>
        <begin position="459"/>
        <end position="594"/>
    </location>
</feature>
<dbReference type="FunFam" id="3.30.200.20:FF:000003">
    <property type="entry name" value="Non-specific serine/threonine protein kinase"/>
    <property type="match status" value="1"/>
</dbReference>
<keyword evidence="14" id="KW-0539">Nucleus</keyword>
<dbReference type="OrthoDB" id="942095at2759"/>
<keyword evidence="9" id="KW-0479">Metal-binding</keyword>
<keyword evidence="10 20" id="KW-0547">Nucleotide-binding</keyword>
<dbReference type="Pfam" id="PF00069">
    <property type="entry name" value="Pkinase"/>
    <property type="match status" value="1"/>
</dbReference>
<evidence type="ECO:0000256" key="18">
    <source>
        <dbReference type="ARBA" id="ARBA00074971"/>
    </source>
</evidence>
<evidence type="ECO:0000259" key="22">
    <source>
        <dbReference type="PROSITE" id="PS50011"/>
    </source>
</evidence>
<evidence type="ECO:0000256" key="6">
    <source>
        <dbReference type="ARBA" id="ARBA00022527"/>
    </source>
</evidence>
<dbReference type="GO" id="GO:0005524">
    <property type="term" value="F:ATP binding"/>
    <property type="evidence" value="ECO:0007669"/>
    <property type="project" value="UniProtKB-UniRule"/>
</dbReference>
<evidence type="ECO:0000256" key="19">
    <source>
        <dbReference type="ARBA" id="ARBA00077142"/>
    </source>
</evidence>
<dbReference type="GO" id="GO:0004674">
    <property type="term" value="F:protein serine/threonine kinase activity"/>
    <property type="evidence" value="ECO:0007669"/>
    <property type="project" value="UniProtKB-KW"/>
</dbReference>
<dbReference type="CDD" id="cd14339">
    <property type="entry name" value="UBA_SNRK"/>
    <property type="match status" value="1"/>
</dbReference>
<dbReference type="EMBL" id="CALOZG010000029">
    <property type="protein sequence ID" value="CAH4032863.1"/>
    <property type="molecule type" value="Genomic_DNA"/>
</dbReference>
<comment type="catalytic activity">
    <reaction evidence="15">
        <text>L-threonyl-[protein] + ATP = O-phospho-L-threonyl-[protein] + ADP + H(+)</text>
        <dbReference type="Rhea" id="RHEA:46608"/>
        <dbReference type="Rhea" id="RHEA-COMP:11060"/>
        <dbReference type="Rhea" id="RHEA-COMP:11605"/>
        <dbReference type="ChEBI" id="CHEBI:15378"/>
        <dbReference type="ChEBI" id="CHEBI:30013"/>
        <dbReference type="ChEBI" id="CHEBI:30616"/>
        <dbReference type="ChEBI" id="CHEBI:61977"/>
        <dbReference type="ChEBI" id="CHEBI:456216"/>
        <dbReference type="EC" id="2.7.11.1"/>
    </reaction>
</comment>
<proteinExistence type="inferred from homology"/>
<feature type="compositionally biased region" description="Low complexity" evidence="21">
    <location>
        <begin position="546"/>
        <end position="555"/>
    </location>
</feature>
<evidence type="ECO:0000256" key="4">
    <source>
        <dbReference type="ARBA" id="ARBA00012513"/>
    </source>
</evidence>
<name>A0A9P0TSY5_PIEBR</name>
<evidence type="ECO:0000256" key="1">
    <source>
        <dbReference type="ARBA" id="ARBA00001946"/>
    </source>
</evidence>
<keyword evidence="24" id="KW-1185">Reference proteome</keyword>
<keyword evidence="12 20" id="KW-0067">ATP-binding</keyword>
<dbReference type="InterPro" id="IPR008271">
    <property type="entry name" value="Ser/Thr_kinase_AS"/>
</dbReference>
<dbReference type="InterPro" id="IPR000719">
    <property type="entry name" value="Prot_kinase_dom"/>
</dbReference>